<dbReference type="Gene3D" id="3.10.20.370">
    <property type="match status" value="1"/>
</dbReference>
<dbReference type="FunFam" id="3.10.20.370:FF:000003">
    <property type="entry name" value="Transposon Tf2-6 polyprotein"/>
    <property type="match status" value="1"/>
</dbReference>
<evidence type="ECO:0000256" key="13">
    <source>
        <dbReference type="ARBA" id="ARBA00022842"/>
    </source>
</evidence>
<dbReference type="Pfam" id="PF00665">
    <property type="entry name" value="rve"/>
    <property type="match status" value="1"/>
</dbReference>
<dbReference type="FunFam" id="3.30.70.270:FF:000020">
    <property type="entry name" value="Transposon Tf2-6 polyprotein-like Protein"/>
    <property type="match status" value="1"/>
</dbReference>
<dbReference type="Gene3D" id="3.30.70.270">
    <property type="match status" value="2"/>
</dbReference>
<feature type="chain" id="PRO_5044844324" description="Gypsy retrotransposon integrase-like protein 1" evidence="22">
    <location>
        <begin position="19"/>
        <end position="1493"/>
    </location>
</feature>
<evidence type="ECO:0000256" key="4">
    <source>
        <dbReference type="ARBA" id="ARBA00012493"/>
    </source>
</evidence>
<evidence type="ECO:0000256" key="1">
    <source>
        <dbReference type="ARBA" id="ARBA00004123"/>
    </source>
</evidence>
<dbReference type="PROSITE" id="PS50013">
    <property type="entry name" value="CHROMO_2"/>
    <property type="match status" value="1"/>
</dbReference>
<dbReference type="PROSITE" id="PS50878">
    <property type="entry name" value="RT_POL"/>
    <property type="match status" value="1"/>
</dbReference>
<dbReference type="InterPro" id="IPR041373">
    <property type="entry name" value="RT_RNaseH"/>
</dbReference>
<evidence type="ECO:0000256" key="18">
    <source>
        <dbReference type="ARBA" id="ARBA00023172"/>
    </source>
</evidence>
<dbReference type="InterPro" id="IPR021109">
    <property type="entry name" value="Peptidase_aspartic_dom_sf"/>
</dbReference>
<dbReference type="GO" id="GO:0046872">
    <property type="term" value="F:metal ion binding"/>
    <property type="evidence" value="ECO:0007669"/>
    <property type="project" value="UniProtKB-KW"/>
</dbReference>
<dbReference type="PANTHER" id="PTHR37984:SF5">
    <property type="entry name" value="PROTEIN NYNRIN-LIKE"/>
    <property type="match status" value="1"/>
</dbReference>
<dbReference type="GO" id="GO:0006310">
    <property type="term" value="P:DNA recombination"/>
    <property type="evidence" value="ECO:0007669"/>
    <property type="project" value="UniProtKB-KW"/>
</dbReference>
<dbReference type="SUPFAM" id="SSF54160">
    <property type="entry name" value="Chromo domain-like"/>
    <property type="match status" value="1"/>
</dbReference>
<dbReference type="Pfam" id="PF17917">
    <property type="entry name" value="RT_RNaseH"/>
    <property type="match status" value="1"/>
</dbReference>
<dbReference type="GO" id="GO:0003887">
    <property type="term" value="F:DNA-directed DNA polymerase activity"/>
    <property type="evidence" value="ECO:0007669"/>
    <property type="project" value="UniProtKB-KW"/>
</dbReference>
<dbReference type="CDD" id="cd09274">
    <property type="entry name" value="RNase_HI_RT_Ty3"/>
    <property type="match status" value="1"/>
</dbReference>
<feature type="domain" description="Chromo" evidence="23">
    <location>
        <begin position="1443"/>
        <end position="1493"/>
    </location>
</feature>
<feature type="signal peptide" evidence="22">
    <location>
        <begin position="1"/>
        <end position="18"/>
    </location>
</feature>
<dbReference type="PANTHER" id="PTHR37984">
    <property type="entry name" value="PROTEIN CBG26694"/>
    <property type="match status" value="1"/>
</dbReference>
<feature type="domain" description="Reverse transcriptase" evidence="24">
    <location>
        <begin position="632"/>
        <end position="811"/>
    </location>
</feature>
<dbReference type="InterPro" id="IPR001584">
    <property type="entry name" value="Integrase_cat-core"/>
</dbReference>
<feature type="coiled-coil region" evidence="20">
    <location>
        <begin position="135"/>
        <end position="169"/>
    </location>
</feature>
<protein>
    <recommendedName>
        <fullName evidence="19">Gypsy retrotransposon integrase-like protein 1</fullName>
        <ecNumber evidence="4">2.7.7.49</ecNumber>
        <ecNumber evidence="3">3.1.26.4</ecNumber>
    </recommendedName>
</protein>
<comment type="caution">
    <text evidence="26">The sequence shown here is derived from an EMBL/GenBank/DDBJ whole genome shotgun (WGS) entry which is preliminary data.</text>
</comment>
<evidence type="ECO:0000256" key="7">
    <source>
        <dbReference type="ARBA" id="ARBA00022695"/>
    </source>
</evidence>
<dbReference type="InterPro" id="IPR012337">
    <property type="entry name" value="RNaseH-like_sf"/>
</dbReference>
<dbReference type="FunFam" id="1.10.340.70:FF:000001">
    <property type="entry name" value="Retrovirus-related Pol polyprotein from transposon gypsy-like Protein"/>
    <property type="match status" value="1"/>
</dbReference>
<dbReference type="GO" id="GO:0006508">
    <property type="term" value="P:proteolysis"/>
    <property type="evidence" value="ECO:0007669"/>
    <property type="project" value="UniProtKB-KW"/>
</dbReference>
<evidence type="ECO:0000313" key="26">
    <source>
        <dbReference type="EMBL" id="KAL0161115.1"/>
    </source>
</evidence>
<sequence>MCSLWFPLPFVYSLTTLAASLISPSIKAPLVCSLVSDRCGVNLLCSARVLSLLSSSCPGVIGAVGYGFNQQGAPRSDVASAPMLGLCSLPALTTLFFVLSTPYFSLPWIAAPCLLPRQTAVTQQGILLGQHTTQLTVTSREVDLLTAQVAELNAQVQELQQEALASRSAVHLARALPQAEPEPHANSPPPTMEILIRAGPSCPSAPWSLHSSPAVAFVITLLKGRARDWATAVWDARAPFCATFDDFRTEMTKLFDRSARGDEAASQLAQLIQGSRSVTDYSIQFRTLAAACDWNEAALRARFREGLDEEIQDEIVTHELPRDFDSLVELALRVEGRLRRRHQRWTTRPSWTLNEGASNSSLTTSPPVAEPEPMQVGRLRLTAKEKQDRLARGLCLYCGKPGHRAINRGILMGASPCLDSPKYRTLLPVALQYKGTMHSCSALVDSGAEGNFLDISVAAHWGIPAIPLPSPISVRSLNGLLLFSITHSTPSVSLVVSGNHREVIELYLLDSPGAPVVLGHPWLVQHNPHVDWSGNSVLSWSQSCLASCLGAALSPGSLSSVFQVETADLSGVPTEYHDLCRVFSKSRATSLPPHRPYDCAIDLLPGTSPPKGHLYSLSSPEREAMDKYISESLNAGLIRPSSSPAGAGFFFVKKDGSLRPCIDYRGLNDITIRNRYPLPLMSTAFELLQGAKVFTKLDLRNAYHLVRIREGDEWKTAFNTPTGHFEYRVLPFGLTNAPAVFQALINDVLRDMVNRFVFVYLDDILIFSSSLQVHAQHVRQVLKRLLENQLYVKAEKCVFHAKSVSFLGHIISAEGIKADPAKVRAVAEWPTPDSRKALQRFLGFANFYRRFIRNFSLVAAPLTALTSPKIPFRWNCQAQEAFDVLKSRFISAPVLCLPDPEWQFIVEVDASEVGVGAVLSQRSSRDGKVHPCAFFSHRLSPAERNYDIGNRELLAVRLALGEWRHWLEGTAQPFLVWTDHKNLEYIRSARRLNARQARWALFFGRFNFSLSYRPGSKNTKPDALSRLFEGPEREVAPDTILPKGVVVGSLSWDVEQRVRRAVREGEGPRGCPEGLLFVPAALHPEVLRWGHESRVACHPGVRRSLAAIRQRFWWPSMAQDVRQFVLACSVCAQNKTSNQSPVGLLQPLPIPSRPWSHLALDFVAGLPPSRGNTVILTVVDRFSKAAHFIPLPKLPSAKETAQVVVDHVFRIHGLPVDVVSDRGPQFVSRFWKEFCRQIGASTSLSSGFHPQTNGQSERANQDLERALRCLASHNPSSWSQQLSWVEYSHNSLPVASTGMSPFQCSMGYQPPLFPAQEPEAAVPSALAFVRRCRRTWRRAKEVLARASRRTKAAADRHRTPAPQYVCGQKVWLSTKDLPLRVPSRKLAPRFIGPYRITKVLSPVAVRLKLPHTLGRVHPVFHVSRVKPVFRSPLNPVVDGTPVYTVRKLLDVRRRGRGFQFLVDWEGYGPEERSWIPARDILDQTLIEDFRRRR</sequence>
<keyword evidence="15" id="KW-0695">RNA-directed DNA polymerase</keyword>
<dbReference type="Pfam" id="PF03732">
    <property type="entry name" value="Retrotrans_gag"/>
    <property type="match status" value="1"/>
</dbReference>
<evidence type="ECO:0000256" key="9">
    <source>
        <dbReference type="ARBA" id="ARBA00022723"/>
    </source>
</evidence>
<keyword evidence="27" id="KW-1185">Reference proteome</keyword>
<dbReference type="InterPro" id="IPR023780">
    <property type="entry name" value="Chromo_domain"/>
</dbReference>
<feature type="region of interest" description="Disordered" evidence="21">
    <location>
        <begin position="350"/>
        <end position="372"/>
    </location>
</feature>
<dbReference type="InterPro" id="IPR041588">
    <property type="entry name" value="Integrase_H2C2"/>
</dbReference>
<dbReference type="Pfam" id="PF00078">
    <property type="entry name" value="RVT_1"/>
    <property type="match status" value="1"/>
</dbReference>
<dbReference type="SUPFAM" id="SSF53098">
    <property type="entry name" value="Ribonuclease H-like"/>
    <property type="match status" value="1"/>
</dbReference>
<dbReference type="InterPro" id="IPR056924">
    <property type="entry name" value="SH3_Tf2-1"/>
</dbReference>
<evidence type="ECO:0000256" key="14">
    <source>
        <dbReference type="ARBA" id="ARBA00022908"/>
    </source>
</evidence>
<dbReference type="CDD" id="cd00303">
    <property type="entry name" value="retropepsin_like"/>
    <property type="match status" value="1"/>
</dbReference>
<keyword evidence="8" id="KW-0540">Nuclease</keyword>
<evidence type="ECO:0000256" key="20">
    <source>
        <dbReference type="SAM" id="Coils"/>
    </source>
</evidence>
<comment type="subcellular location">
    <subcellularLocation>
        <location evidence="1">Nucleus</location>
    </subcellularLocation>
</comment>
<evidence type="ECO:0000256" key="15">
    <source>
        <dbReference type="ARBA" id="ARBA00022918"/>
    </source>
</evidence>
<keyword evidence="18" id="KW-0233">DNA recombination</keyword>
<dbReference type="InterPro" id="IPR000953">
    <property type="entry name" value="Chromo/chromo_shadow_dom"/>
</dbReference>
<keyword evidence="20" id="KW-0175">Coiled coil</keyword>
<evidence type="ECO:0000256" key="22">
    <source>
        <dbReference type="SAM" id="SignalP"/>
    </source>
</evidence>
<dbReference type="SMART" id="SM00298">
    <property type="entry name" value="CHROMO"/>
    <property type="match status" value="1"/>
</dbReference>
<keyword evidence="12" id="KW-0378">Hydrolase</keyword>
<evidence type="ECO:0000256" key="19">
    <source>
        <dbReference type="ARBA" id="ARBA00039658"/>
    </source>
</evidence>
<evidence type="ECO:0000256" key="6">
    <source>
        <dbReference type="ARBA" id="ARBA00022679"/>
    </source>
</evidence>
<dbReference type="FunFam" id="3.30.420.10:FF:000032">
    <property type="entry name" value="Retrovirus-related Pol polyprotein from transposon 297-like Protein"/>
    <property type="match status" value="1"/>
</dbReference>
<keyword evidence="16" id="KW-0239">DNA-directed DNA polymerase</keyword>
<dbReference type="PROSITE" id="PS50994">
    <property type="entry name" value="INTEGRASE"/>
    <property type="match status" value="1"/>
</dbReference>
<keyword evidence="22" id="KW-0732">Signal</keyword>
<evidence type="ECO:0000256" key="16">
    <source>
        <dbReference type="ARBA" id="ARBA00022932"/>
    </source>
</evidence>
<dbReference type="Gene3D" id="1.10.340.70">
    <property type="match status" value="1"/>
</dbReference>
<dbReference type="InterPro" id="IPR016197">
    <property type="entry name" value="Chromo-like_dom_sf"/>
</dbReference>
<dbReference type="EMBL" id="JAMKFB020000022">
    <property type="protein sequence ID" value="KAL0161115.1"/>
    <property type="molecule type" value="Genomic_DNA"/>
</dbReference>
<keyword evidence="9" id="KW-0479">Metal-binding</keyword>
<gene>
    <name evidence="26" type="ORF">M9458_044840</name>
</gene>
<comment type="similarity">
    <text evidence="2">Belongs to the beta type-B retroviral polymerase family. HERV class-II K(HML-2) pol subfamily.</text>
</comment>
<keyword evidence="13" id="KW-0460">Magnesium</keyword>
<dbReference type="GO" id="GO:0015074">
    <property type="term" value="P:DNA integration"/>
    <property type="evidence" value="ECO:0007669"/>
    <property type="project" value="UniProtKB-KW"/>
</dbReference>
<dbReference type="Proteomes" id="UP001529510">
    <property type="component" value="Unassembled WGS sequence"/>
</dbReference>
<name>A0ABD0NIB0_CIRMR</name>
<keyword evidence="6" id="KW-0808">Transferase</keyword>
<dbReference type="GO" id="GO:0003964">
    <property type="term" value="F:RNA-directed DNA polymerase activity"/>
    <property type="evidence" value="ECO:0007669"/>
    <property type="project" value="UniProtKB-KW"/>
</dbReference>
<dbReference type="Pfam" id="PF00385">
    <property type="entry name" value="Chromo"/>
    <property type="match status" value="1"/>
</dbReference>
<dbReference type="InterPro" id="IPR043502">
    <property type="entry name" value="DNA/RNA_pol_sf"/>
</dbReference>
<accession>A0ABD0NIB0</accession>
<evidence type="ECO:0000256" key="12">
    <source>
        <dbReference type="ARBA" id="ARBA00022801"/>
    </source>
</evidence>
<dbReference type="InterPro" id="IPR000477">
    <property type="entry name" value="RT_dom"/>
</dbReference>
<dbReference type="EC" id="2.7.7.49" evidence="4"/>
<dbReference type="GO" id="GO:0005634">
    <property type="term" value="C:nucleus"/>
    <property type="evidence" value="ECO:0007669"/>
    <property type="project" value="UniProtKB-SubCell"/>
</dbReference>
<evidence type="ECO:0000256" key="21">
    <source>
        <dbReference type="SAM" id="MobiDB-lite"/>
    </source>
</evidence>
<evidence type="ECO:0000259" key="24">
    <source>
        <dbReference type="PROSITE" id="PS50878"/>
    </source>
</evidence>
<dbReference type="Pfam" id="PF24626">
    <property type="entry name" value="SH3_Tf2-1"/>
    <property type="match status" value="1"/>
</dbReference>
<keyword evidence="14" id="KW-0229">DNA integration</keyword>
<dbReference type="Pfam" id="PF17921">
    <property type="entry name" value="Integrase_H2C2"/>
    <property type="match status" value="1"/>
</dbReference>
<dbReference type="InterPro" id="IPR043128">
    <property type="entry name" value="Rev_trsase/Diguanyl_cyclase"/>
</dbReference>
<dbReference type="InterPro" id="IPR050951">
    <property type="entry name" value="Retrovirus_Pol_polyprotein"/>
</dbReference>
<dbReference type="CDD" id="cd01647">
    <property type="entry name" value="RT_LTR"/>
    <property type="match status" value="1"/>
</dbReference>
<evidence type="ECO:0000256" key="8">
    <source>
        <dbReference type="ARBA" id="ARBA00022722"/>
    </source>
</evidence>
<evidence type="ECO:0000256" key="11">
    <source>
        <dbReference type="ARBA" id="ARBA00022759"/>
    </source>
</evidence>
<dbReference type="GO" id="GO:0004523">
    <property type="term" value="F:RNA-DNA hybrid ribonuclease activity"/>
    <property type="evidence" value="ECO:0007669"/>
    <property type="project" value="UniProtKB-EC"/>
</dbReference>
<keyword evidence="11" id="KW-0255">Endonuclease</keyword>
<keyword evidence="17" id="KW-0238">DNA-binding</keyword>
<evidence type="ECO:0000256" key="10">
    <source>
        <dbReference type="ARBA" id="ARBA00022750"/>
    </source>
</evidence>
<dbReference type="Gene3D" id="3.10.10.10">
    <property type="entry name" value="HIV Type 1 Reverse Transcriptase, subunit A, domain 1"/>
    <property type="match status" value="1"/>
</dbReference>
<dbReference type="Gene3D" id="2.40.50.40">
    <property type="match status" value="1"/>
</dbReference>
<dbReference type="Gene3D" id="2.40.70.10">
    <property type="entry name" value="Acid Proteases"/>
    <property type="match status" value="1"/>
</dbReference>
<keyword evidence="10" id="KW-0064">Aspartyl protease</keyword>
<feature type="compositionally biased region" description="Polar residues" evidence="21">
    <location>
        <begin position="350"/>
        <end position="366"/>
    </location>
</feature>
<keyword evidence="5" id="KW-0645">Protease</keyword>
<dbReference type="EC" id="3.1.26.4" evidence="3"/>
<reference evidence="26 27" key="1">
    <citation type="submission" date="2024-05" db="EMBL/GenBank/DDBJ databases">
        <title>Genome sequencing and assembly of Indian major carp, Cirrhinus mrigala (Hamilton, 1822).</title>
        <authorList>
            <person name="Mohindra V."/>
            <person name="Chowdhury L.M."/>
            <person name="Lal K."/>
            <person name="Jena J.K."/>
        </authorList>
    </citation>
    <scope>NUCLEOTIDE SEQUENCE [LARGE SCALE GENOMIC DNA]</scope>
    <source>
        <strain evidence="26">CM1030</strain>
        <tissue evidence="26">Blood</tissue>
    </source>
</reference>
<dbReference type="InterPro" id="IPR005162">
    <property type="entry name" value="Retrotrans_gag_dom"/>
</dbReference>
<feature type="non-terminal residue" evidence="26">
    <location>
        <position position="1493"/>
    </location>
</feature>
<dbReference type="Gene3D" id="3.30.420.10">
    <property type="entry name" value="Ribonuclease H-like superfamily/Ribonuclease H"/>
    <property type="match status" value="1"/>
</dbReference>
<feature type="domain" description="Integrase catalytic" evidence="25">
    <location>
        <begin position="1150"/>
        <end position="1309"/>
    </location>
</feature>
<evidence type="ECO:0000259" key="25">
    <source>
        <dbReference type="PROSITE" id="PS50994"/>
    </source>
</evidence>
<evidence type="ECO:0000259" key="23">
    <source>
        <dbReference type="PROSITE" id="PS50013"/>
    </source>
</evidence>
<dbReference type="SUPFAM" id="SSF56672">
    <property type="entry name" value="DNA/RNA polymerases"/>
    <property type="match status" value="1"/>
</dbReference>
<evidence type="ECO:0000256" key="3">
    <source>
        <dbReference type="ARBA" id="ARBA00012180"/>
    </source>
</evidence>
<dbReference type="GO" id="GO:0003677">
    <property type="term" value="F:DNA binding"/>
    <property type="evidence" value="ECO:0007669"/>
    <property type="project" value="UniProtKB-KW"/>
</dbReference>
<evidence type="ECO:0000256" key="2">
    <source>
        <dbReference type="ARBA" id="ARBA00010879"/>
    </source>
</evidence>
<dbReference type="GO" id="GO:0004190">
    <property type="term" value="F:aspartic-type endopeptidase activity"/>
    <property type="evidence" value="ECO:0007669"/>
    <property type="project" value="UniProtKB-KW"/>
</dbReference>
<organism evidence="26 27">
    <name type="scientific">Cirrhinus mrigala</name>
    <name type="common">Mrigala</name>
    <dbReference type="NCBI Taxonomy" id="683832"/>
    <lineage>
        <taxon>Eukaryota</taxon>
        <taxon>Metazoa</taxon>
        <taxon>Chordata</taxon>
        <taxon>Craniata</taxon>
        <taxon>Vertebrata</taxon>
        <taxon>Euteleostomi</taxon>
        <taxon>Actinopterygii</taxon>
        <taxon>Neopterygii</taxon>
        <taxon>Teleostei</taxon>
        <taxon>Ostariophysi</taxon>
        <taxon>Cypriniformes</taxon>
        <taxon>Cyprinidae</taxon>
        <taxon>Labeoninae</taxon>
        <taxon>Labeonini</taxon>
        <taxon>Cirrhinus</taxon>
    </lineage>
</organism>
<evidence type="ECO:0000256" key="17">
    <source>
        <dbReference type="ARBA" id="ARBA00023125"/>
    </source>
</evidence>
<proteinExistence type="inferred from homology"/>
<dbReference type="InterPro" id="IPR036397">
    <property type="entry name" value="RNaseH_sf"/>
</dbReference>
<evidence type="ECO:0000313" key="27">
    <source>
        <dbReference type="Proteomes" id="UP001529510"/>
    </source>
</evidence>
<keyword evidence="7" id="KW-0548">Nucleotidyltransferase</keyword>
<evidence type="ECO:0000256" key="5">
    <source>
        <dbReference type="ARBA" id="ARBA00022670"/>
    </source>
</evidence>